<accession>A0AA39LCA4</accession>
<feature type="compositionally biased region" description="Basic and acidic residues" evidence="1">
    <location>
        <begin position="364"/>
        <end position="402"/>
    </location>
</feature>
<name>A0AA39LCA4_SARSR</name>
<gene>
    <name evidence="2" type="ORF">NLU13_1496</name>
</gene>
<feature type="compositionally biased region" description="Basic and acidic residues" evidence="1">
    <location>
        <begin position="217"/>
        <end position="233"/>
    </location>
</feature>
<feature type="compositionally biased region" description="Polar residues" evidence="1">
    <location>
        <begin position="137"/>
        <end position="159"/>
    </location>
</feature>
<organism evidence="2 3">
    <name type="scientific">Sarocladium strictum</name>
    <name type="common">Black bundle disease fungus</name>
    <name type="synonym">Acremonium strictum</name>
    <dbReference type="NCBI Taxonomy" id="5046"/>
    <lineage>
        <taxon>Eukaryota</taxon>
        <taxon>Fungi</taxon>
        <taxon>Dikarya</taxon>
        <taxon>Ascomycota</taxon>
        <taxon>Pezizomycotina</taxon>
        <taxon>Sordariomycetes</taxon>
        <taxon>Hypocreomycetidae</taxon>
        <taxon>Hypocreales</taxon>
        <taxon>Sarocladiaceae</taxon>
        <taxon>Sarocladium</taxon>
    </lineage>
</organism>
<dbReference type="Proteomes" id="UP001175261">
    <property type="component" value="Unassembled WGS sequence"/>
</dbReference>
<dbReference type="EMBL" id="JAPDFR010000001">
    <property type="protein sequence ID" value="KAK0391998.1"/>
    <property type="molecule type" value="Genomic_DNA"/>
</dbReference>
<feature type="compositionally biased region" description="Polar residues" evidence="1">
    <location>
        <begin position="79"/>
        <end position="96"/>
    </location>
</feature>
<feature type="compositionally biased region" description="Polar residues" evidence="1">
    <location>
        <begin position="354"/>
        <end position="363"/>
    </location>
</feature>
<feature type="compositionally biased region" description="Low complexity" evidence="1">
    <location>
        <begin position="196"/>
        <end position="213"/>
    </location>
</feature>
<evidence type="ECO:0000313" key="3">
    <source>
        <dbReference type="Proteomes" id="UP001175261"/>
    </source>
</evidence>
<protein>
    <submittedName>
        <fullName evidence="2">Uncharacterized protein</fullName>
    </submittedName>
</protein>
<feature type="region of interest" description="Disordered" evidence="1">
    <location>
        <begin position="196"/>
        <end position="285"/>
    </location>
</feature>
<proteinExistence type="predicted"/>
<evidence type="ECO:0000313" key="2">
    <source>
        <dbReference type="EMBL" id="KAK0391998.1"/>
    </source>
</evidence>
<comment type="caution">
    <text evidence="2">The sequence shown here is derived from an EMBL/GenBank/DDBJ whole genome shotgun (WGS) entry which is preliminary data.</text>
</comment>
<reference evidence="2" key="1">
    <citation type="submission" date="2022-10" db="EMBL/GenBank/DDBJ databases">
        <title>Determination and structural analysis of whole genome sequence of Sarocladium strictum F4-1.</title>
        <authorList>
            <person name="Hu L."/>
            <person name="Jiang Y."/>
        </authorList>
    </citation>
    <scope>NUCLEOTIDE SEQUENCE</scope>
    <source>
        <strain evidence="2">F4-1</strain>
    </source>
</reference>
<feature type="compositionally biased region" description="Polar residues" evidence="1">
    <location>
        <begin position="111"/>
        <end position="127"/>
    </location>
</feature>
<evidence type="ECO:0000256" key="1">
    <source>
        <dbReference type="SAM" id="MobiDB-lite"/>
    </source>
</evidence>
<keyword evidence="3" id="KW-1185">Reference proteome</keyword>
<sequence>MPAASVGTEGFGQGLVHHQKLTKSRNRTVVKPILKKFHSAGSDNNSLDLDRGWDEQGINYHDQPADDISPGRLSARDVTFSSSASHTASGNTLADTSSRRRHGLADKYTHARSTSGASHASIATSGSGRTGTFVHPFQQTPRTSEPPLSQTYSNTSHSRPSLDLNYGLGLRDLDHSSTITEDQDDVHSYPFTSVTATPTAITPTTSTPGGTISNNSADDRLAKNGKLQNERHNKSSSYGRTVRSLAGQRTNSLSDVTSLATAPRSATSNRSHQASTPRIPAVLNHSRPELYSSSFSSGNESSPLSSTVPALYKEPSSNSPHTLATACSSITGGTPVVSPLRSSLDMGGFRLRSRSSLDTATRQEQVRQARRKFEEKEKAKEEKYARAETKKRERADTKEAQRQLRKGSFSGLASGRTSSSTEIQPTASRKNTGTTGIIGEKDGDPFGQGYDSVQTGERPQAKAEEVVFTPAPRRSKTAKRKTTGAWTSFVLWLRTRLLKLGRR</sequence>
<feature type="region of interest" description="Disordered" evidence="1">
    <location>
        <begin position="78"/>
        <end position="163"/>
    </location>
</feature>
<dbReference type="AlphaFoldDB" id="A0AA39LCA4"/>
<feature type="region of interest" description="Disordered" evidence="1">
    <location>
        <begin position="354"/>
        <end position="480"/>
    </location>
</feature>
<feature type="compositionally biased region" description="Polar residues" evidence="1">
    <location>
        <begin position="415"/>
        <end position="435"/>
    </location>
</feature>
<feature type="compositionally biased region" description="Polar residues" evidence="1">
    <location>
        <begin position="247"/>
        <end position="276"/>
    </location>
</feature>